<evidence type="ECO:0000313" key="2">
    <source>
        <dbReference type="Proteomes" id="UP001460270"/>
    </source>
</evidence>
<accession>A0AAW0NBW9</accession>
<evidence type="ECO:0000313" key="1">
    <source>
        <dbReference type="EMBL" id="KAK7893564.1"/>
    </source>
</evidence>
<dbReference type="EMBL" id="JBBPFD010000016">
    <property type="protein sequence ID" value="KAK7893564.1"/>
    <property type="molecule type" value="Genomic_DNA"/>
</dbReference>
<organism evidence="1 2">
    <name type="scientific">Mugilogobius chulae</name>
    <name type="common">yellowstripe goby</name>
    <dbReference type="NCBI Taxonomy" id="88201"/>
    <lineage>
        <taxon>Eukaryota</taxon>
        <taxon>Metazoa</taxon>
        <taxon>Chordata</taxon>
        <taxon>Craniata</taxon>
        <taxon>Vertebrata</taxon>
        <taxon>Euteleostomi</taxon>
        <taxon>Actinopterygii</taxon>
        <taxon>Neopterygii</taxon>
        <taxon>Teleostei</taxon>
        <taxon>Neoteleostei</taxon>
        <taxon>Acanthomorphata</taxon>
        <taxon>Gobiaria</taxon>
        <taxon>Gobiiformes</taxon>
        <taxon>Gobioidei</taxon>
        <taxon>Gobiidae</taxon>
        <taxon>Gobionellinae</taxon>
        <taxon>Mugilogobius</taxon>
    </lineage>
</organism>
<comment type="caution">
    <text evidence="1">The sequence shown here is derived from an EMBL/GenBank/DDBJ whole genome shotgun (WGS) entry which is preliminary data.</text>
</comment>
<dbReference type="Proteomes" id="UP001460270">
    <property type="component" value="Unassembled WGS sequence"/>
</dbReference>
<keyword evidence="2" id="KW-1185">Reference proteome</keyword>
<name>A0AAW0NBW9_9GOBI</name>
<protein>
    <submittedName>
        <fullName evidence="1">Uncharacterized protein</fullName>
    </submittedName>
</protein>
<sequence length="185" mass="19972">MLSLPHHCTRPHGCDMLGDAPLLTDVSLQQPLSRSARSLVSLCVPAPRPPRVRCRPRPHTLATVTVPTSICSLIRPLPRPLPLSAPKLFPLPVGWSVYRSSRLGFTLSDLPGSPTLAVSAVQHGTTDVPPPPCAADTDAVRAPLCMPNQENPGPKDEAQIQLTLFRLDCLTLPPWPPLSFAFACF</sequence>
<proteinExistence type="predicted"/>
<reference evidence="2" key="1">
    <citation type="submission" date="2024-04" db="EMBL/GenBank/DDBJ databases">
        <title>Salinicola lusitanus LLJ914,a marine bacterium isolated from the Okinawa Trough.</title>
        <authorList>
            <person name="Li J."/>
        </authorList>
    </citation>
    <scope>NUCLEOTIDE SEQUENCE [LARGE SCALE GENOMIC DNA]</scope>
</reference>
<dbReference type="AlphaFoldDB" id="A0AAW0NBW9"/>
<gene>
    <name evidence="1" type="ORF">WMY93_022716</name>
</gene>